<feature type="domain" description="PAC" evidence="6">
    <location>
        <begin position="262"/>
        <end position="316"/>
    </location>
</feature>
<evidence type="ECO:0000256" key="4">
    <source>
        <dbReference type="ARBA" id="ARBA00051114"/>
    </source>
</evidence>
<dbReference type="PROSITE" id="PS50883">
    <property type="entry name" value="EAL"/>
    <property type="match status" value="1"/>
</dbReference>
<accession>A0A1I2Q9V9</accession>
<dbReference type="Pfam" id="PF00563">
    <property type="entry name" value="EAL"/>
    <property type="match status" value="1"/>
</dbReference>
<dbReference type="FunFam" id="3.30.70.270:FF:000001">
    <property type="entry name" value="Diguanylate cyclase domain protein"/>
    <property type="match status" value="1"/>
</dbReference>
<evidence type="ECO:0000259" key="7">
    <source>
        <dbReference type="PROSITE" id="PS50883"/>
    </source>
</evidence>
<dbReference type="InterPro" id="IPR052155">
    <property type="entry name" value="Biofilm_reg_signaling"/>
</dbReference>
<dbReference type="InterPro" id="IPR043128">
    <property type="entry name" value="Rev_trsase/Diguanyl_cyclase"/>
</dbReference>
<dbReference type="InterPro" id="IPR001633">
    <property type="entry name" value="EAL_dom"/>
</dbReference>
<evidence type="ECO:0000313" key="9">
    <source>
        <dbReference type="EMBL" id="SFG25162.1"/>
    </source>
</evidence>
<dbReference type="GO" id="GO:0071732">
    <property type="term" value="P:cellular response to nitric oxide"/>
    <property type="evidence" value="ECO:0007669"/>
    <property type="project" value="UniProtKB-ARBA"/>
</dbReference>
<dbReference type="SUPFAM" id="SSF55073">
    <property type="entry name" value="Nucleotide cyclase"/>
    <property type="match status" value="1"/>
</dbReference>
<dbReference type="InterPro" id="IPR035965">
    <property type="entry name" value="PAS-like_dom_sf"/>
</dbReference>
<evidence type="ECO:0000313" key="10">
    <source>
        <dbReference type="Proteomes" id="UP000198623"/>
    </source>
</evidence>
<dbReference type="PROSITE" id="PS50113">
    <property type="entry name" value="PAC"/>
    <property type="match status" value="1"/>
</dbReference>
<evidence type="ECO:0000256" key="2">
    <source>
        <dbReference type="ARBA" id="ARBA00012282"/>
    </source>
</evidence>
<dbReference type="NCBIfam" id="TIGR00229">
    <property type="entry name" value="sensory_box"/>
    <property type="match status" value="2"/>
</dbReference>
<dbReference type="RefSeq" id="WP_090726766.1">
    <property type="nucleotide sequence ID" value="NZ_FOOU01000004.1"/>
</dbReference>
<sequence length="761" mass="87306">MSKGEKFSELRKKTEDILKVTDHSAVIENNIDIVRILDDINTYRMELERKNEELQLANAELSILQEMLKEEISVHFRHYDIAPVGYVTLDTNNQILEINQTLASKLTLHKNDLLGHLFNSLVFPDDQDIFYFCCIKIINEKKFQTCELRLHTKTISPFWVHLDCAPEHHKKGMRIHIAISDISHLKTLEQDLTLSASVLDECAEMIIVTAPDYNIIKVNKAFVQTTGFIKAETLGKNYSILQSGKHNEQFYQDMWASLKLNKNWQGEIWNKRKNGEIYPEWISLTTVSNPDGSPAYYISVSSDITQRKKDAQQINFMAYYDPLTGLPNRILLQDRLKQALVQAHRNRQHGAVFILDIDHFKVINDSLGHLIGDDLLQEVAKRLSDCIREEDTISRLGGDEFVVLLADLGEDKKNAISHASSVAEKIIHTISEPIITQENKLQITVSIGIVMFPDDTDQIIDLMKLADNAMYKVKQSGRNNYKFVTPSLQKEADERLSVQHGLHDALNRDLFELFYQPQINFITQAVSGAEALIRWQKPNSGLVYPDDFITISEESGLIVPIGTWVLEEACRQISSWNTHKKQLISFISVNMSVRQFQQKNFISEMQRIMLNHNIQPQQLELELTESILIHNLDETKRKLFELREMGIRLAIDDFGTGYSSLQYLKNLPIDVIKIDQSFINDILLDVNDRAIVQTIISLAKNLNLWVVAEGVVNQEQYEFLKEKGCDSYQGYYYSKPMPMAELLGVIQDKNSELSAGINIKY</sequence>
<dbReference type="InterPro" id="IPR000014">
    <property type="entry name" value="PAS"/>
</dbReference>
<dbReference type="Pfam" id="PF00990">
    <property type="entry name" value="GGDEF"/>
    <property type="match status" value="1"/>
</dbReference>
<keyword evidence="3" id="KW-0973">c-di-GMP</keyword>
<dbReference type="SMART" id="SM00267">
    <property type="entry name" value="GGDEF"/>
    <property type="match status" value="1"/>
</dbReference>
<comment type="cofactor">
    <cofactor evidence="1">
        <name>Mg(2+)</name>
        <dbReference type="ChEBI" id="CHEBI:18420"/>
    </cofactor>
</comment>
<dbReference type="PANTHER" id="PTHR44757:SF2">
    <property type="entry name" value="BIOFILM ARCHITECTURE MAINTENANCE PROTEIN MBAA"/>
    <property type="match status" value="1"/>
</dbReference>
<evidence type="ECO:0000256" key="3">
    <source>
        <dbReference type="ARBA" id="ARBA00022636"/>
    </source>
</evidence>
<dbReference type="EMBL" id="FOOU01000004">
    <property type="protein sequence ID" value="SFG25162.1"/>
    <property type="molecule type" value="Genomic_DNA"/>
</dbReference>
<dbReference type="CDD" id="cd01949">
    <property type="entry name" value="GGDEF"/>
    <property type="match status" value="1"/>
</dbReference>
<dbReference type="CDD" id="cd00130">
    <property type="entry name" value="PAS"/>
    <property type="match status" value="2"/>
</dbReference>
<evidence type="ECO:0000256" key="5">
    <source>
        <dbReference type="SAM" id="Coils"/>
    </source>
</evidence>
<dbReference type="PANTHER" id="PTHR44757">
    <property type="entry name" value="DIGUANYLATE CYCLASE DGCP"/>
    <property type="match status" value="1"/>
</dbReference>
<proteinExistence type="predicted"/>
<dbReference type="Pfam" id="PF13426">
    <property type="entry name" value="PAS_9"/>
    <property type="match status" value="2"/>
</dbReference>
<dbReference type="Gene3D" id="3.20.20.450">
    <property type="entry name" value="EAL domain"/>
    <property type="match status" value="1"/>
</dbReference>
<evidence type="ECO:0000259" key="8">
    <source>
        <dbReference type="PROSITE" id="PS50887"/>
    </source>
</evidence>
<protein>
    <recommendedName>
        <fullName evidence="2">cyclic-guanylate-specific phosphodiesterase</fullName>
        <ecNumber evidence="2">3.1.4.52</ecNumber>
    </recommendedName>
</protein>
<reference evidence="10" key="1">
    <citation type="submission" date="2016-10" db="EMBL/GenBank/DDBJ databases">
        <authorList>
            <person name="Varghese N."/>
            <person name="Submissions S."/>
        </authorList>
    </citation>
    <scope>NUCLEOTIDE SEQUENCE [LARGE SCALE GENOMIC DNA]</scope>
    <source>
        <strain evidence="10">CGMCC 1.10971</strain>
    </source>
</reference>
<dbReference type="PROSITE" id="PS50887">
    <property type="entry name" value="GGDEF"/>
    <property type="match status" value="1"/>
</dbReference>
<dbReference type="NCBIfam" id="TIGR00254">
    <property type="entry name" value="GGDEF"/>
    <property type="match status" value="1"/>
</dbReference>
<evidence type="ECO:0000256" key="1">
    <source>
        <dbReference type="ARBA" id="ARBA00001946"/>
    </source>
</evidence>
<dbReference type="InterPro" id="IPR000700">
    <property type="entry name" value="PAS-assoc_C"/>
</dbReference>
<name>A0A1I2Q9V9_9GAMM</name>
<organism evidence="9 10">
    <name type="scientific">Neptunomonas qingdaonensis</name>
    <dbReference type="NCBI Taxonomy" id="1045558"/>
    <lineage>
        <taxon>Bacteria</taxon>
        <taxon>Pseudomonadati</taxon>
        <taxon>Pseudomonadota</taxon>
        <taxon>Gammaproteobacteria</taxon>
        <taxon>Oceanospirillales</taxon>
        <taxon>Oceanospirillaceae</taxon>
        <taxon>Neptunomonas</taxon>
    </lineage>
</organism>
<dbReference type="InterPro" id="IPR035919">
    <property type="entry name" value="EAL_sf"/>
</dbReference>
<gene>
    <name evidence="9" type="ORF">SAMN05216175_104317</name>
</gene>
<evidence type="ECO:0000259" key="6">
    <source>
        <dbReference type="PROSITE" id="PS50113"/>
    </source>
</evidence>
<dbReference type="GO" id="GO:0071111">
    <property type="term" value="F:cyclic-guanylate-specific phosphodiesterase activity"/>
    <property type="evidence" value="ECO:0007669"/>
    <property type="project" value="UniProtKB-EC"/>
</dbReference>
<dbReference type="InterPro" id="IPR000160">
    <property type="entry name" value="GGDEF_dom"/>
</dbReference>
<keyword evidence="10" id="KW-1185">Reference proteome</keyword>
<dbReference type="SMART" id="SM00091">
    <property type="entry name" value="PAS"/>
    <property type="match status" value="2"/>
</dbReference>
<dbReference type="EC" id="3.1.4.52" evidence="2"/>
<dbReference type="InterPro" id="IPR001610">
    <property type="entry name" value="PAC"/>
</dbReference>
<dbReference type="Proteomes" id="UP000198623">
    <property type="component" value="Unassembled WGS sequence"/>
</dbReference>
<dbReference type="Gene3D" id="3.30.450.20">
    <property type="entry name" value="PAS domain"/>
    <property type="match status" value="2"/>
</dbReference>
<dbReference type="SUPFAM" id="SSF55785">
    <property type="entry name" value="PYP-like sensor domain (PAS domain)"/>
    <property type="match status" value="2"/>
</dbReference>
<feature type="coiled-coil region" evidence="5">
    <location>
        <begin position="33"/>
        <end position="71"/>
    </location>
</feature>
<dbReference type="STRING" id="1045558.SAMN05216175_104317"/>
<dbReference type="FunFam" id="3.20.20.450:FF:000001">
    <property type="entry name" value="Cyclic di-GMP phosphodiesterase yahA"/>
    <property type="match status" value="1"/>
</dbReference>
<dbReference type="SMART" id="SM00052">
    <property type="entry name" value="EAL"/>
    <property type="match status" value="1"/>
</dbReference>
<dbReference type="InterPro" id="IPR029787">
    <property type="entry name" value="Nucleotide_cyclase"/>
</dbReference>
<dbReference type="OrthoDB" id="9804951at2"/>
<keyword evidence="5" id="KW-0175">Coiled coil</keyword>
<feature type="domain" description="GGDEF" evidence="8">
    <location>
        <begin position="348"/>
        <end position="486"/>
    </location>
</feature>
<feature type="domain" description="EAL" evidence="7">
    <location>
        <begin position="495"/>
        <end position="750"/>
    </location>
</feature>
<dbReference type="SMART" id="SM00086">
    <property type="entry name" value="PAC"/>
    <property type="match status" value="2"/>
</dbReference>
<dbReference type="Gene3D" id="3.30.70.270">
    <property type="match status" value="1"/>
</dbReference>
<dbReference type="SUPFAM" id="SSF141868">
    <property type="entry name" value="EAL domain-like"/>
    <property type="match status" value="1"/>
</dbReference>
<comment type="catalytic activity">
    <reaction evidence="4">
        <text>3',3'-c-di-GMP + H2O = 5'-phosphoguanylyl(3'-&gt;5')guanosine + H(+)</text>
        <dbReference type="Rhea" id="RHEA:24902"/>
        <dbReference type="ChEBI" id="CHEBI:15377"/>
        <dbReference type="ChEBI" id="CHEBI:15378"/>
        <dbReference type="ChEBI" id="CHEBI:58754"/>
        <dbReference type="ChEBI" id="CHEBI:58805"/>
        <dbReference type="EC" id="3.1.4.52"/>
    </reaction>
    <physiologicalReaction direction="left-to-right" evidence="4">
        <dbReference type="Rhea" id="RHEA:24903"/>
    </physiologicalReaction>
</comment>
<dbReference type="AlphaFoldDB" id="A0A1I2Q9V9"/>
<dbReference type="CDD" id="cd01948">
    <property type="entry name" value="EAL"/>
    <property type="match status" value="1"/>
</dbReference>